<evidence type="ECO:0000256" key="9">
    <source>
        <dbReference type="ARBA" id="ARBA00022786"/>
    </source>
</evidence>
<protein>
    <recommendedName>
        <fullName evidence="4">RING-type E3 ubiquitin transferase</fullName>
        <ecNumber evidence="4">2.3.2.27</ecNumber>
    </recommendedName>
</protein>
<evidence type="ECO:0000256" key="15">
    <source>
        <dbReference type="SAM" id="Phobius"/>
    </source>
</evidence>
<keyword evidence="9" id="KW-0833">Ubl conjugation pathway</keyword>
<dbReference type="CDD" id="cd16461">
    <property type="entry name" value="RING-H2_EL5-like"/>
    <property type="match status" value="1"/>
</dbReference>
<keyword evidence="11 15" id="KW-1133">Transmembrane helix</keyword>
<dbReference type="UniPathway" id="UPA00143"/>
<dbReference type="EC" id="2.3.2.27" evidence="4"/>
<evidence type="ECO:0000256" key="8">
    <source>
        <dbReference type="ARBA" id="ARBA00022771"/>
    </source>
</evidence>
<comment type="catalytic activity">
    <reaction evidence="1">
        <text>S-ubiquitinyl-[E2 ubiquitin-conjugating enzyme]-L-cysteine + [acceptor protein]-L-lysine = [E2 ubiquitin-conjugating enzyme]-L-cysteine + N(6)-ubiquitinyl-[acceptor protein]-L-lysine.</text>
        <dbReference type="EC" id="2.3.2.27"/>
    </reaction>
</comment>
<dbReference type="PANTHER" id="PTHR46905:SF1">
    <property type="entry name" value="RING-TYPE E3 UBIQUITIN TRANSFERASE"/>
    <property type="match status" value="1"/>
</dbReference>
<dbReference type="OrthoDB" id="8062037at2759"/>
<comment type="pathway">
    <text evidence="3">Protein modification; protein ubiquitination.</text>
</comment>
<sequence>MRAAVAPAYRIHLSPPVVSSATSACHGHSCQWRPYSGTGDFEANAAMILIILLCALICALALNAAIRCFLRGQQHHRPVVDRRQQQQKSNAGVAAVSLEGVPALVYSAATKTKLAGAEAECAICLSEFEEGQGIRLMARCNHGFHDHCIHQWLSSHSSCPTCRRTCLPPSPFTPHQTNDSCSSERE</sequence>
<keyword evidence="12 15" id="KW-0472">Membrane</keyword>
<evidence type="ECO:0000256" key="3">
    <source>
        <dbReference type="ARBA" id="ARBA00004906"/>
    </source>
</evidence>
<dbReference type="GO" id="GO:0008270">
    <property type="term" value="F:zinc ion binding"/>
    <property type="evidence" value="ECO:0007669"/>
    <property type="project" value="UniProtKB-KW"/>
</dbReference>
<gene>
    <name evidence="17" type="ORF">TorRG33x02_113200</name>
</gene>
<dbReference type="PROSITE" id="PS50089">
    <property type="entry name" value="ZF_RING_2"/>
    <property type="match status" value="1"/>
</dbReference>
<dbReference type="SMART" id="SM00184">
    <property type="entry name" value="RING"/>
    <property type="match status" value="1"/>
</dbReference>
<keyword evidence="6 15" id="KW-0812">Transmembrane</keyword>
<evidence type="ECO:0000256" key="2">
    <source>
        <dbReference type="ARBA" id="ARBA00004167"/>
    </source>
</evidence>
<keyword evidence="10" id="KW-0862">Zinc</keyword>
<dbReference type="Proteomes" id="UP000237000">
    <property type="component" value="Unassembled WGS sequence"/>
</dbReference>
<feature type="transmembrane region" description="Helical" evidence="15">
    <location>
        <begin position="45"/>
        <end position="66"/>
    </location>
</feature>
<dbReference type="STRING" id="63057.A0A2P5F5G6"/>
<dbReference type="FunFam" id="3.30.40.10:FF:000187">
    <property type="entry name" value="E3 ubiquitin-protein ligase ATL6"/>
    <property type="match status" value="1"/>
</dbReference>
<dbReference type="InParanoid" id="A0A2P5F5G6"/>
<dbReference type="SUPFAM" id="SSF57850">
    <property type="entry name" value="RING/U-box"/>
    <property type="match status" value="1"/>
</dbReference>
<dbReference type="PANTHER" id="PTHR46905">
    <property type="entry name" value="RING-H2 FINGER PROTEIN ATL78"/>
    <property type="match status" value="1"/>
</dbReference>
<evidence type="ECO:0000256" key="4">
    <source>
        <dbReference type="ARBA" id="ARBA00012483"/>
    </source>
</evidence>
<evidence type="ECO:0000259" key="16">
    <source>
        <dbReference type="PROSITE" id="PS50089"/>
    </source>
</evidence>
<evidence type="ECO:0000256" key="5">
    <source>
        <dbReference type="ARBA" id="ARBA00022679"/>
    </source>
</evidence>
<name>A0A2P5F5G6_TREOI</name>
<dbReference type="InterPro" id="IPR044602">
    <property type="entry name" value="ATL10/ATL72-79-like"/>
</dbReference>
<evidence type="ECO:0000313" key="17">
    <source>
        <dbReference type="EMBL" id="PON93041.1"/>
    </source>
</evidence>
<dbReference type="InterPro" id="IPR001841">
    <property type="entry name" value="Znf_RING"/>
</dbReference>
<evidence type="ECO:0000256" key="14">
    <source>
        <dbReference type="PROSITE-ProRule" id="PRU00175"/>
    </source>
</evidence>
<dbReference type="Gene3D" id="3.30.40.10">
    <property type="entry name" value="Zinc/RING finger domain, C3HC4 (zinc finger)"/>
    <property type="match status" value="1"/>
</dbReference>
<keyword evidence="7" id="KW-0479">Metal-binding</keyword>
<organism evidence="17 18">
    <name type="scientific">Trema orientale</name>
    <name type="common">Charcoal tree</name>
    <name type="synonym">Celtis orientalis</name>
    <dbReference type="NCBI Taxonomy" id="63057"/>
    <lineage>
        <taxon>Eukaryota</taxon>
        <taxon>Viridiplantae</taxon>
        <taxon>Streptophyta</taxon>
        <taxon>Embryophyta</taxon>
        <taxon>Tracheophyta</taxon>
        <taxon>Spermatophyta</taxon>
        <taxon>Magnoliopsida</taxon>
        <taxon>eudicotyledons</taxon>
        <taxon>Gunneridae</taxon>
        <taxon>Pentapetalae</taxon>
        <taxon>rosids</taxon>
        <taxon>fabids</taxon>
        <taxon>Rosales</taxon>
        <taxon>Cannabaceae</taxon>
        <taxon>Trema</taxon>
    </lineage>
</organism>
<dbReference type="Pfam" id="PF13639">
    <property type="entry name" value="zf-RING_2"/>
    <property type="match status" value="1"/>
</dbReference>
<dbReference type="GO" id="GO:0016567">
    <property type="term" value="P:protein ubiquitination"/>
    <property type="evidence" value="ECO:0007669"/>
    <property type="project" value="UniProtKB-UniPathway"/>
</dbReference>
<dbReference type="GO" id="GO:0061630">
    <property type="term" value="F:ubiquitin protein ligase activity"/>
    <property type="evidence" value="ECO:0007669"/>
    <property type="project" value="UniProtKB-EC"/>
</dbReference>
<accession>A0A2P5F5G6</accession>
<dbReference type="EMBL" id="JXTC01000061">
    <property type="protein sequence ID" value="PON93041.1"/>
    <property type="molecule type" value="Genomic_DNA"/>
</dbReference>
<evidence type="ECO:0000256" key="12">
    <source>
        <dbReference type="ARBA" id="ARBA00023136"/>
    </source>
</evidence>
<evidence type="ECO:0000256" key="1">
    <source>
        <dbReference type="ARBA" id="ARBA00000900"/>
    </source>
</evidence>
<comment type="caution">
    <text evidence="17">The sequence shown here is derived from an EMBL/GenBank/DDBJ whole genome shotgun (WGS) entry which is preliminary data.</text>
</comment>
<evidence type="ECO:0000256" key="13">
    <source>
        <dbReference type="ARBA" id="ARBA00024209"/>
    </source>
</evidence>
<feature type="domain" description="RING-type" evidence="16">
    <location>
        <begin position="121"/>
        <end position="163"/>
    </location>
</feature>
<keyword evidence="8 14" id="KW-0863">Zinc-finger</keyword>
<evidence type="ECO:0000256" key="7">
    <source>
        <dbReference type="ARBA" id="ARBA00022723"/>
    </source>
</evidence>
<evidence type="ECO:0000256" key="6">
    <source>
        <dbReference type="ARBA" id="ARBA00022692"/>
    </source>
</evidence>
<dbReference type="InterPro" id="IPR013083">
    <property type="entry name" value="Znf_RING/FYVE/PHD"/>
</dbReference>
<dbReference type="GO" id="GO:0016020">
    <property type="term" value="C:membrane"/>
    <property type="evidence" value="ECO:0007669"/>
    <property type="project" value="UniProtKB-SubCell"/>
</dbReference>
<evidence type="ECO:0000256" key="11">
    <source>
        <dbReference type="ARBA" id="ARBA00022989"/>
    </source>
</evidence>
<comment type="subcellular location">
    <subcellularLocation>
        <location evidence="2">Membrane</location>
        <topology evidence="2">Single-pass membrane protein</topology>
    </subcellularLocation>
</comment>
<dbReference type="AlphaFoldDB" id="A0A2P5F5G6"/>
<evidence type="ECO:0000256" key="10">
    <source>
        <dbReference type="ARBA" id="ARBA00022833"/>
    </source>
</evidence>
<comment type="similarity">
    <text evidence="13">Belongs to the RING-type zinc finger family. ATL subfamily.</text>
</comment>
<dbReference type="FunCoup" id="A0A2P5F5G6">
    <property type="interactions" value="2"/>
</dbReference>
<reference evidence="18" key="1">
    <citation type="submission" date="2016-06" db="EMBL/GenBank/DDBJ databases">
        <title>Parallel loss of symbiosis genes in relatives of nitrogen-fixing non-legume Parasponia.</title>
        <authorList>
            <person name="Van Velzen R."/>
            <person name="Holmer R."/>
            <person name="Bu F."/>
            <person name="Rutten L."/>
            <person name="Van Zeijl A."/>
            <person name="Liu W."/>
            <person name="Santuari L."/>
            <person name="Cao Q."/>
            <person name="Sharma T."/>
            <person name="Shen D."/>
            <person name="Roswanjaya Y."/>
            <person name="Wardhani T."/>
            <person name="Kalhor M.S."/>
            <person name="Jansen J."/>
            <person name="Van den Hoogen J."/>
            <person name="Gungor B."/>
            <person name="Hartog M."/>
            <person name="Hontelez J."/>
            <person name="Verver J."/>
            <person name="Yang W.-C."/>
            <person name="Schijlen E."/>
            <person name="Repin R."/>
            <person name="Schilthuizen M."/>
            <person name="Schranz E."/>
            <person name="Heidstra R."/>
            <person name="Miyata K."/>
            <person name="Fedorova E."/>
            <person name="Kohlen W."/>
            <person name="Bisseling T."/>
            <person name="Smit S."/>
            <person name="Geurts R."/>
        </authorList>
    </citation>
    <scope>NUCLEOTIDE SEQUENCE [LARGE SCALE GENOMIC DNA]</scope>
    <source>
        <strain evidence="18">cv. RG33-2</strain>
    </source>
</reference>
<keyword evidence="18" id="KW-1185">Reference proteome</keyword>
<keyword evidence="5" id="KW-0808">Transferase</keyword>
<proteinExistence type="inferred from homology"/>
<dbReference type="PROSITE" id="PS51257">
    <property type="entry name" value="PROKAR_LIPOPROTEIN"/>
    <property type="match status" value="1"/>
</dbReference>
<evidence type="ECO:0000313" key="18">
    <source>
        <dbReference type="Proteomes" id="UP000237000"/>
    </source>
</evidence>